<sequence>MITLLPVPGLPEIGAGDDLGALVADAIEVRDGDIVVVTSKVVSKALGLRADSTESTDRPALALRESRRVVAERMTSTGGVTRVVEALAGPVMAGAGIDASNADDDHLLLLPHDPDAAAQEVLDSLRAATGVGGLAVILSDTAGRPWRAGLVDFALGTAGLRALDDLRGHADAAGRDLAVTVRNLADELAAAADLVKGKLDRVPVAIVRGMPDLVAEVPAVDLVRSGPEDWFALGRAEAVRDALGVPAGSQLSQDVGIESVHPETIADRAARALRVASSAERAPSAARAGTTRRASSITARGEAVVIRLEDADPVRLGHTWARVEVALAGERLGADATRDGTTVEIVVRPTRR</sequence>
<evidence type="ECO:0000256" key="5">
    <source>
        <dbReference type="ARBA" id="ARBA00022958"/>
    </source>
</evidence>
<dbReference type="Proteomes" id="UP000744769">
    <property type="component" value="Unassembled WGS sequence"/>
</dbReference>
<accession>A0A967AZP7</accession>
<evidence type="ECO:0000256" key="3">
    <source>
        <dbReference type="ARBA" id="ARBA00022741"/>
    </source>
</evidence>
<evidence type="ECO:0000256" key="1">
    <source>
        <dbReference type="ARBA" id="ARBA00022598"/>
    </source>
</evidence>
<dbReference type="GO" id="GO:0005525">
    <property type="term" value="F:GTP binding"/>
    <property type="evidence" value="ECO:0007669"/>
    <property type="project" value="UniProtKB-KW"/>
</dbReference>
<name>A0A967AZP7_9MICO</name>
<keyword evidence="4" id="KW-0460">Magnesium</keyword>
<evidence type="ECO:0000256" key="6">
    <source>
        <dbReference type="ARBA" id="ARBA00023134"/>
    </source>
</evidence>
<dbReference type="InterPro" id="IPR008225">
    <property type="entry name" value="F420-0_g-glutamyl_ligase"/>
</dbReference>
<dbReference type="Pfam" id="PF01996">
    <property type="entry name" value="F420_ligase"/>
    <property type="match status" value="1"/>
</dbReference>
<dbReference type="GO" id="GO:0046872">
    <property type="term" value="F:metal ion binding"/>
    <property type="evidence" value="ECO:0007669"/>
    <property type="project" value="UniProtKB-KW"/>
</dbReference>
<dbReference type="EMBL" id="JAAOIV010000001">
    <property type="protein sequence ID" value="NHN54580.1"/>
    <property type="molecule type" value="Genomic_DNA"/>
</dbReference>
<reference evidence="9" key="1">
    <citation type="submission" date="2020-03" db="EMBL/GenBank/DDBJ databases">
        <title>Draft sequencing of Calidifontibacter sp. DB0510.</title>
        <authorList>
            <person name="Kim D.-U."/>
        </authorList>
    </citation>
    <scope>NUCLEOTIDE SEQUENCE</scope>
    <source>
        <strain evidence="9">DB0510</strain>
    </source>
</reference>
<dbReference type="GO" id="GO:0052618">
    <property type="term" value="F:coenzyme F420-0:L-glutamate ligase activity"/>
    <property type="evidence" value="ECO:0007669"/>
    <property type="project" value="UniProtKB-EC"/>
</dbReference>
<dbReference type="Gene3D" id="3.90.1660.10">
    <property type="entry name" value="CofE-like domain"/>
    <property type="match status" value="1"/>
</dbReference>
<dbReference type="RefSeq" id="WP_166192380.1">
    <property type="nucleotide sequence ID" value="NZ_JAAOIV010000001.1"/>
</dbReference>
<keyword evidence="6" id="KW-0342">GTP-binding</keyword>
<dbReference type="InterPro" id="IPR002847">
    <property type="entry name" value="F420-0_gamma-glut_ligase-dom"/>
</dbReference>
<dbReference type="EC" id="6.3.2.31" evidence="9"/>
<dbReference type="NCBIfam" id="TIGR01916">
    <property type="entry name" value="F420_cofE"/>
    <property type="match status" value="1"/>
</dbReference>
<dbReference type="Gene3D" id="3.30.1330.100">
    <property type="entry name" value="CofE-like"/>
    <property type="match status" value="1"/>
</dbReference>
<keyword evidence="3" id="KW-0547">Nucleotide-binding</keyword>
<evidence type="ECO:0000256" key="7">
    <source>
        <dbReference type="ARBA" id="ARBA00023211"/>
    </source>
</evidence>
<keyword evidence="2" id="KW-0479">Metal-binding</keyword>
<dbReference type="PANTHER" id="PTHR47917">
    <property type="match status" value="1"/>
</dbReference>
<protein>
    <submittedName>
        <fullName evidence="9">Coenzyme F420-0:L-glutamate ligase</fullName>
        <ecNumber evidence="9">6.3.2.31</ecNumber>
    </submittedName>
</protein>
<dbReference type="AlphaFoldDB" id="A0A967AZP7"/>
<evidence type="ECO:0000256" key="4">
    <source>
        <dbReference type="ARBA" id="ARBA00022842"/>
    </source>
</evidence>
<evidence type="ECO:0000313" key="9">
    <source>
        <dbReference type="EMBL" id="NHN54580.1"/>
    </source>
</evidence>
<organism evidence="9 10">
    <name type="scientific">Metallococcus carri</name>
    <dbReference type="NCBI Taxonomy" id="1656884"/>
    <lineage>
        <taxon>Bacteria</taxon>
        <taxon>Bacillati</taxon>
        <taxon>Actinomycetota</taxon>
        <taxon>Actinomycetes</taxon>
        <taxon>Micrococcales</taxon>
        <taxon>Dermacoccaceae</taxon>
        <taxon>Metallococcus</taxon>
    </lineage>
</organism>
<evidence type="ECO:0000313" key="10">
    <source>
        <dbReference type="Proteomes" id="UP000744769"/>
    </source>
</evidence>
<evidence type="ECO:0000256" key="2">
    <source>
        <dbReference type="ARBA" id="ARBA00022723"/>
    </source>
</evidence>
<dbReference type="PANTHER" id="PTHR47917:SF1">
    <property type="entry name" value="COENZYME F420:L-GLUTAMATE LIGASE"/>
    <property type="match status" value="1"/>
</dbReference>
<dbReference type="SUPFAM" id="SSF144010">
    <property type="entry name" value="CofE-like"/>
    <property type="match status" value="1"/>
</dbReference>
<comment type="caution">
    <text evidence="9">The sequence shown here is derived from an EMBL/GenBank/DDBJ whole genome shotgun (WGS) entry which is preliminary data.</text>
</comment>
<keyword evidence="10" id="KW-1185">Reference proteome</keyword>
<evidence type="ECO:0000259" key="8">
    <source>
        <dbReference type="Pfam" id="PF01996"/>
    </source>
</evidence>
<keyword evidence="5" id="KW-0630">Potassium</keyword>
<keyword evidence="7" id="KW-0464">Manganese</keyword>
<gene>
    <name evidence="9" type="primary">cofE</name>
    <name evidence="9" type="ORF">G9U51_02145</name>
</gene>
<keyword evidence="1 9" id="KW-0436">Ligase</keyword>
<feature type="domain" description="Coenzyme F420:L-glutamate ligase-like" evidence="8">
    <location>
        <begin position="10"/>
        <end position="209"/>
    </location>
</feature>
<proteinExistence type="predicted"/>